<dbReference type="PRINTS" id="PR00385">
    <property type="entry name" value="P450"/>
</dbReference>
<dbReference type="InterPro" id="IPR036396">
    <property type="entry name" value="Cyt_P450_sf"/>
</dbReference>
<evidence type="ECO:0000256" key="1">
    <source>
        <dbReference type="ARBA" id="ARBA00001971"/>
    </source>
</evidence>
<keyword evidence="6" id="KW-0503">Monooxygenase</keyword>
<accession>A0A138ZYB2</accession>
<evidence type="ECO:0000256" key="3">
    <source>
        <dbReference type="ARBA" id="ARBA00022723"/>
    </source>
</evidence>
<dbReference type="OrthoDB" id="1470350at2759"/>
<keyword evidence="6" id="KW-0560">Oxidoreductase</keyword>
<evidence type="ECO:0000256" key="6">
    <source>
        <dbReference type="RuleBase" id="RU000461"/>
    </source>
</evidence>
<evidence type="ECO:0000256" key="2">
    <source>
        <dbReference type="ARBA" id="ARBA00010617"/>
    </source>
</evidence>
<dbReference type="GO" id="GO:0016705">
    <property type="term" value="F:oxidoreductase activity, acting on paired donors, with incorporation or reduction of molecular oxygen"/>
    <property type="evidence" value="ECO:0007669"/>
    <property type="project" value="InterPro"/>
</dbReference>
<dbReference type="InterPro" id="IPR050121">
    <property type="entry name" value="Cytochrome_P450_monoxygenase"/>
</dbReference>
<evidence type="ECO:0000313" key="8">
    <source>
        <dbReference type="Proteomes" id="UP000070544"/>
    </source>
</evidence>
<proteinExistence type="inferred from homology"/>
<comment type="cofactor">
    <cofactor evidence="1 5">
        <name>heme</name>
        <dbReference type="ChEBI" id="CHEBI:30413"/>
    </cofactor>
</comment>
<protein>
    <submittedName>
        <fullName evidence="7">Cytochrome P450</fullName>
    </submittedName>
</protein>
<dbReference type="GO" id="GO:0020037">
    <property type="term" value="F:heme binding"/>
    <property type="evidence" value="ECO:0007669"/>
    <property type="project" value="InterPro"/>
</dbReference>
<dbReference type="InterPro" id="IPR001128">
    <property type="entry name" value="Cyt_P450"/>
</dbReference>
<dbReference type="GO" id="GO:0005506">
    <property type="term" value="F:iron ion binding"/>
    <property type="evidence" value="ECO:0007669"/>
    <property type="project" value="InterPro"/>
</dbReference>
<evidence type="ECO:0000313" key="7">
    <source>
        <dbReference type="EMBL" id="KXS09113.1"/>
    </source>
</evidence>
<organism evidence="7 8">
    <name type="scientific">Gonapodya prolifera (strain JEL478)</name>
    <name type="common">Monoblepharis prolifera</name>
    <dbReference type="NCBI Taxonomy" id="1344416"/>
    <lineage>
        <taxon>Eukaryota</taxon>
        <taxon>Fungi</taxon>
        <taxon>Fungi incertae sedis</taxon>
        <taxon>Chytridiomycota</taxon>
        <taxon>Chytridiomycota incertae sedis</taxon>
        <taxon>Monoblepharidomycetes</taxon>
        <taxon>Monoblepharidales</taxon>
        <taxon>Gonapodyaceae</taxon>
        <taxon>Gonapodya</taxon>
    </lineage>
</organism>
<dbReference type="Gene3D" id="1.10.630.10">
    <property type="entry name" value="Cytochrome P450"/>
    <property type="match status" value="1"/>
</dbReference>
<keyword evidence="5 6" id="KW-0349">Heme</keyword>
<dbReference type="InterPro" id="IPR017972">
    <property type="entry name" value="Cyt_P450_CS"/>
</dbReference>
<dbReference type="PRINTS" id="PR00463">
    <property type="entry name" value="EP450I"/>
</dbReference>
<dbReference type="EMBL" id="KQ965888">
    <property type="protein sequence ID" value="KXS09113.1"/>
    <property type="molecule type" value="Genomic_DNA"/>
</dbReference>
<dbReference type="PROSITE" id="PS00086">
    <property type="entry name" value="CYTOCHROME_P450"/>
    <property type="match status" value="1"/>
</dbReference>
<evidence type="ECO:0000256" key="5">
    <source>
        <dbReference type="PIRSR" id="PIRSR602401-1"/>
    </source>
</evidence>
<feature type="binding site" description="axial binding residue" evidence="5">
    <location>
        <position position="369"/>
    </location>
    <ligand>
        <name>heme</name>
        <dbReference type="ChEBI" id="CHEBI:30413"/>
    </ligand>
    <ligandPart>
        <name>Fe</name>
        <dbReference type="ChEBI" id="CHEBI:18248"/>
    </ligandPart>
</feature>
<dbReference type="PANTHER" id="PTHR24305:SF166">
    <property type="entry name" value="CYTOCHROME P450 12A4, MITOCHONDRIAL-RELATED"/>
    <property type="match status" value="1"/>
</dbReference>
<dbReference type="SUPFAM" id="SSF48264">
    <property type="entry name" value="Cytochrome P450"/>
    <property type="match status" value="1"/>
</dbReference>
<evidence type="ECO:0000256" key="4">
    <source>
        <dbReference type="ARBA" id="ARBA00023004"/>
    </source>
</evidence>
<keyword evidence="4 5" id="KW-0408">Iron</keyword>
<dbReference type="STRING" id="1344416.A0A138ZYB2"/>
<dbReference type="Pfam" id="PF00067">
    <property type="entry name" value="p450"/>
    <property type="match status" value="1"/>
</dbReference>
<reference evidence="7 8" key="1">
    <citation type="journal article" date="2015" name="Genome Biol. Evol.">
        <title>Phylogenomic analyses indicate that early fungi evolved digesting cell walls of algal ancestors of land plants.</title>
        <authorList>
            <person name="Chang Y."/>
            <person name="Wang S."/>
            <person name="Sekimoto S."/>
            <person name="Aerts A.L."/>
            <person name="Choi C."/>
            <person name="Clum A."/>
            <person name="LaButti K.M."/>
            <person name="Lindquist E.A."/>
            <person name="Yee Ngan C."/>
            <person name="Ohm R.A."/>
            <person name="Salamov A.A."/>
            <person name="Grigoriev I.V."/>
            <person name="Spatafora J.W."/>
            <person name="Berbee M.L."/>
        </authorList>
    </citation>
    <scope>NUCLEOTIDE SEQUENCE [LARGE SCALE GENOMIC DNA]</scope>
    <source>
        <strain evidence="7 8">JEL478</strain>
    </source>
</reference>
<comment type="similarity">
    <text evidence="2 6">Belongs to the cytochrome P450 family.</text>
</comment>
<dbReference type="PANTHER" id="PTHR24305">
    <property type="entry name" value="CYTOCHROME P450"/>
    <property type="match status" value="1"/>
</dbReference>
<dbReference type="AlphaFoldDB" id="A0A138ZYB2"/>
<dbReference type="GO" id="GO:0004497">
    <property type="term" value="F:monooxygenase activity"/>
    <property type="evidence" value="ECO:0007669"/>
    <property type="project" value="UniProtKB-KW"/>
</dbReference>
<keyword evidence="8" id="KW-1185">Reference proteome</keyword>
<dbReference type="InterPro" id="IPR002401">
    <property type="entry name" value="Cyt_P450_E_grp-I"/>
</dbReference>
<name>A0A138ZYB2_GONPJ</name>
<sequence length="439" mass="49301">MNYGPISRTGHRFVYDLHEQYGTVVRLDKGTISVADVPLAYKPTSLVAERNPAVHKGIRSLVSPAFAIKYLASLEPMMKAILKAPKEADGYVTLDMVKVYNRHCHCGFHLPNRIWQSLHSVTNGSHVYIDSIKTSLFWGLHGTAILSFPIHRTQSHQNSEWTIQRLFKSFVVARESLNGSGTWINGILQFLIDQKLPYDKMRVNLAVLMFAGTETTAKSLVWATYLLFKHPEKLDRLRQELNDAFPDGLTEPLALAELKKLPSSTRRGVDEDTSVVGHDTDGTPRSYEVLAGTTVEVSIYSLQRSSKLWIRPEDFWPERWLVETVTDEEVWGIAKDDNTAKGVLEGSASGPTAVCKEAFMPFSLGSRDCIGRNFARDELLSVLAYLVRRYDLAPGFDTTLEVHGSDFITVGFGSKDCLPVRLRRRSLLSQAKGDRGWLE</sequence>
<dbReference type="Proteomes" id="UP000070544">
    <property type="component" value="Unassembled WGS sequence"/>
</dbReference>
<gene>
    <name evidence="7" type="ORF">M427DRAFT_161095</name>
</gene>
<dbReference type="OMA" id="NIMSAND"/>
<keyword evidence="3 5" id="KW-0479">Metal-binding</keyword>